<comment type="similarity">
    <text evidence="1 4">Belongs to the carbohydrate kinase PfkB family.</text>
</comment>
<organism evidence="6 7">
    <name type="scientific">Mycolicibacterium vanbaalenii</name>
    <name type="common">Mycobacterium vanbaalenii</name>
    <dbReference type="NCBI Taxonomy" id="110539"/>
    <lineage>
        <taxon>Bacteria</taxon>
        <taxon>Bacillati</taxon>
        <taxon>Actinomycetota</taxon>
        <taxon>Actinomycetes</taxon>
        <taxon>Mycobacteriales</taxon>
        <taxon>Mycobacteriaceae</taxon>
        <taxon>Mycolicibacterium</taxon>
    </lineage>
</organism>
<evidence type="ECO:0000313" key="7">
    <source>
        <dbReference type="Proteomes" id="UP000430146"/>
    </source>
</evidence>
<evidence type="ECO:0000313" key="6">
    <source>
        <dbReference type="EMBL" id="CAA0125972.1"/>
    </source>
</evidence>
<dbReference type="EMBL" id="CACSIP010000024">
    <property type="protein sequence ID" value="CAA0125972.1"/>
    <property type="molecule type" value="Genomic_DNA"/>
</dbReference>
<evidence type="ECO:0000256" key="3">
    <source>
        <dbReference type="ARBA" id="ARBA00022777"/>
    </source>
</evidence>
<sequence length="320" mass="33459">MTDVLVVGRIYSDLIFTGVHAPAPGAEVLADGFSISPGGAANRAVAAARLGADTALLSEFGDDPIGSIVQRSLRDECGLDLSATATRPGHQISISVAITDGHDRAFVTYQADGDLPEWPADRPCRVAHLGLAGDLPDWAVNLRRRGTTLVGGVGWDASGEWSQRLLDRLGDVDVVIVNDAEALGYTRAETVDDALGILARYVDIAIVTLGRAGAIAARGSTRVQVPALVVHAVDPTGAGDSFAAGFMAATAWGWDLEQRLRLAAASAACTVRSAGGAASAPRPEDIATLLDQCHADEGWAFIRRWTRRHHTAAPEGVLSS</sequence>
<dbReference type="RefSeq" id="WP_159232170.1">
    <property type="nucleotide sequence ID" value="NZ_CACSIP010000024.1"/>
</dbReference>
<dbReference type="Pfam" id="PF00294">
    <property type="entry name" value="PfkB"/>
    <property type="match status" value="1"/>
</dbReference>
<protein>
    <submittedName>
        <fullName evidence="6">2-dehydro-3-deoxygluconokinase</fullName>
        <ecNumber evidence="6">2.7.1.45</ecNumber>
    </submittedName>
</protein>
<proteinExistence type="inferred from homology"/>
<dbReference type="InterPro" id="IPR002139">
    <property type="entry name" value="Ribo/fructo_kinase"/>
</dbReference>
<evidence type="ECO:0000256" key="2">
    <source>
        <dbReference type="ARBA" id="ARBA00022679"/>
    </source>
</evidence>
<dbReference type="OrthoDB" id="7946249at2"/>
<reference evidence="6 7" key="1">
    <citation type="submission" date="2019-11" db="EMBL/GenBank/DDBJ databases">
        <authorList>
            <person name="Holert J."/>
        </authorList>
    </citation>
    <scope>NUCLEOTIDE SEQUENCE [LARGE SCALE GENOMIC DNA]</scope>
    <source>
        <strain evidence="6">BC8_1</strain>
    </source>
</reference>
<dbReference type="SUPFAM" id="SSF53613">
    <property type="entry name" value="Ribokinase-like"/>
    <property type="match status" value="1"/>
</dbReference>
<dbReference type="PROSITE" id="PS00584">
    <property type="entry name" value="PFKB_KINASES_2"/>
    <property type="match status" value="1"/>
</dbReference>
<dbReference type="EC" id="2.7.1.45" evidence="6"/>
<name>A0A5S9R228_MYCVN</name>
<keyword evidence="7" id="KW-1185">Reference proteome</keyword>
<dbReference type="InterPro" id="IPR002173">
    <property type="entry name" value="Carboh/pur_kinase_PfkB_CS"/>
</dbReference>
<dbReference type="GO" id="GO:0008673">
    <property type="term" value="F:2-dehydro-3-deoxygluconokinase activity"/>
    <property type="evidence" value="ECO:0007669"/>
    <property type="project" value="UniProtKB-EC"/>
</dbReference>
<gene>
    <name evidence="6" type="primary">kdgK</name>
    <name evidence="6" type="ORF">AELLOGFF_04706</name>
</gene>
<dbReference type="PANTHER" id="PTHR10584:SF166">
    <property type="entry name" value="RIBOKINASE"/>
    <property type="match status" value="1"/>
</dbReference>
<dbReference type="InterPro" id="IPR029056">
    <property type="entry name" value="Ribokinase-like"/>
</dbReference>
<dbReference type="Gene3D" id="3.40.1190.20">
    <property type="match status" value="1"/>
</dbReference>
<evidence type="ECO:0000259" key="5">
    <source>
        <dbReference type="Pfam" id="PF00294"/>
    </source>
</evidence>
<dbReference type="PRINTS" id="PR00990">
    <property type="entry name" value="RIBOKINASE"/>
</dbReference>
<keyword evidence="3 4" id="KW-0418">Kinase</keyword>
<dbReference type="AlphaFoldDB" id="A0A5S9R228"/>
<evidence type="ECO:0000256" key="1">
    <source>
        <dbReference type="ARBA" id="ARBA00010688"/>
    </source>
</evidence>
<evidence type="ECO:0000256" key="4">
    <source>
        <dbReference type="RuleBase" id="RU003704"/>
    </source>
</evidence>
<dbReference type="PANTHER" id="PTHR10584">
    <property type="entry name" value="SUGAR KINASE"/>
    <property type="match status" value="1"/>
</dbReference>
<keyword evidence="2 4" id="KW-0808">Transferase</keyword>
<dbReference type="InterPro" id="IPR011611">
    <property type="entry name" value="PfkB_dom"/>
</dbReference>
<accession>A0A5S9R228</accession>
<feature type="domain" description="Carbohydrate kinase PfkB" evidence="5">
    <location>
        <begin position="1"/>
        <end position="281"/>
    </location>
</feature>
<dbReference type="Proteomes" id="UP000430146">
    <property type="component" value="Unassembled WGS sequence"/>
</dbReference>